<keyword evidence="7" id="KW-0539">Nucleus</keyword>
<keyword evidence="4" id="KW-0805">Transcription regulation</keyword>
<dbReference type="InterPro" id="IPR036388">
    <property type="entry name" value="WH-like_DNA-bd_sf"/>
</dbReference>
<dbReference type="OMA" id="FERWQYW"/>
<dbReference type="Gene3D" id="1.10.10.10">
    <property type="entry name" value="Winged helix-like DNA-binding domain superfamily/Winged helix DNA-binding domain"/>
    <property type="match status" value="1"/>
</dbReference>
<feature type="compositionally biased region" description="Low complexity" evidence="10">
    <location>
        <begin position="30"/>
        <end position="40"/>
    </location>
</feature>
<keyword evidence="13" id="KW-0648">Protein biosynthesis</keyword>
<keyword evidence="6" id="KW-0804">Transcription</keyword>
<evidence type="ECO:0000256" key="6">
    <source>
        <dbReference type="ARBA" id="ARBA00023163"/>
    </source>
</evidence>
<dbReference type="InterPro" id="IPR003196">
    <property type="entry name" value="TFIIF_beta"/>
</dbReference>
<feature type="compositionally biased region" description="Low complexity" evidence="10">
    <location>
        <begin position="289"/>
        <end position="299"/>
    </location>
</feature>
<feature type="region of interest" description="Disordered" evidence="10">
    <location>
        <begin position="281"/>
        <end position="322"/>
    </location>
</feature>
<evidence type="ECO:0000259" key="11">
    <source>
        <dbReference type="Pfam" id="PF02270"/>
    </source>
</evidence>
<dbReference type="GO" id="GO:0006367">
    <property type="term" value="P:transcription initiation at RNA polymerase II promoter"/>
    <property type="evidence" value="ECO:0007669"/>
    <property type="project" value="InterPro"/>
</dbReference>
<dbReference type="FunFam" id="1.10.10.10:FF:000035">
    <property type="entry name" value="General transcription factor IIF subunit 2"/>
    <property type="match status" value="1"/>
</dbReference>
<dbReference type="Pfam" id="PF02270">
    <property type="entry name" value="TFIIF_beta"/>
    <property type="match status" value="1"/>
</dbReference>
<evidence type="ECO:0000256" key="1">
    <source>
        <dbReference type="ARBA" id="ARBA00004123"/>
    </source>
</evidence>
<comment type="subcellular location">
    <subcellularLocation>
        <location evidence="1">Nucleus</location>
    </subcellularLocation>
</comment>
<evidence type="ECO:0000256" key="3">
    <source>
        <dbReference type="ARBA" id="ARBA00021453"/>
    </source>
</evidence>
<dbReference type="InterPro" id="IPR040450">
    <property type="entry name" value="TFIIF_beta_HTH"/>
</dbReference>
<dbReference type="OrthoDB" id="449280at2759"/>
<dbReference type="EMBL" id="MNAD01001516">
    <property type="protein sequence ID" value="OJT04849.1"/>
    <property type="molecule type" value="Genomic_DNA"/>
</dbReference>
<dbReference type="AlphaFoldDB" id="A0A1M2VB96"/>
<dbReference type="GO" id="GO:0005674">
    <property type="term" value="C:transcription factor TFIIF complex"/>
    <property type="evidence" value="ECO:0007669"/>
    <property type="project" value="InterPro"/>
</dbReference>
<keyword evidence="5" id="KW-0238">DNA-binding</keyword>
<evidence type="ECO:0000256" key="2">
    <source>
        <dbReference type="ARBA" id="ARBA00009543"/>
    </source>
</evidence>
<evidence type="ECO:0000313" key="13">
    <source>
        <dbReference type="EMBL" id="OJT04849.1"/>
    </source>
</evidence>
<dbReference type="PANTHER" id="PTHR10445">
    <property type="entry name" value="GENERAL TRANSCRIPTION FACTOR IIF SUBUNIT 2"/>
    <property type="match status" value="1"/>
</dbReference>
<dbReference type="PANTHER" id="PTHR10445:SF0">
    <property type="entry name" value="GENERAL TRANSCRIPTION FACTOR IIF SUBUNIT 2"/>
    <property type="match status" value="1"/>
</dbReference>
<proteinExistence type="inferred from homology"/>
<dbReference type="InterPro" id="IPR036390">
    <property type="entry name" value="WH_DNA-bd_sf"/>
</dbReference>
<evidence type="ECO:0000256" key="10">
    <source>
        <dbReference type="SAM" id="MobiDB-lite"/>
    </source>
</evidence>
<feature type="compositionally biased region" description="Acidic residues" evidence="10">
    <location>
        <begin position="41"/>
        <end position="54"/>
    </location>
</feature>
<name>A0A1M2VB96_TRAPU</name>
<feature type="domain" description="TFIIF beta subunit N-terminal" evidence="12">
    <location>
        <begin position="67"/>
        <end position="132"/>
    </location>
</feature>
<dbReference type="CDD" id="cd07980">
    <property type="entry name" value="TFIIF_beta"/>
    <property type="match status" value="1"/>
</dbReference>
<protein>
    <recommendedName>
        <fullName evidence="3">Transcription initiation factor IIF subunit beta</fullName>
    </recommendedName>
    <alternativeName>
        <fullName evidence="9">TFIIF medium subunit</fullName>
    </alternativeName>
    <alternativeName>
        <fullName evidence="8">TFIIF-beta</fullName>
    </alternativeName>
</protein>
<dbReference type="Proteomes" id="UP000184267">
    <property type="component" value="Unassembled WGS sequence"/>
</dbReference>
<keyword evidence="13" id="KW-0396">Initiation factor</keyword>
<evidence type="ECO:0000256" key="4">
    <source>
        <dbReference type="ARBA" id="ARBA00023015"/>
    </source>
</evidence>
<gene>
    <name evidence="13" type="ORF">TRAPUB_4421</name>
</gene>
<comment type="similarity">
    <text evidence="2">Belongs to the TFIIF beta subunit family.</text>
</comment>
<dbReference type="STRING" id="154538.A0A1M2VB96"/>
<dbReference type="Pfam" id="PF17683">
    <property type="entry name" value="TFIIF_beta_N"/>
    <property type="match status" value="1"/>
</dbReference>
<evidence type="ECO:0000256" key="5">
    <source>
        <dbReference type="ARBA" id="ARBA00023125"/>
    </source>
</evidence>
<feature type="domain" description="TFIIF beta subunit HTH" evidence="11">
    <location>
        <begin position="220"/>
        <end position="282"/>
    </location>
</feature>
<evidence type="ECO:0000259" key="12">
    <source>
        <dbReference type="Pfam" id="PF17683"/>
    </source>
</evidence>
<evidence type="ECO:0000256" key="9">
    <source>
        <dbReference type="ARBA" id="ARBA00081863"/>
    </source>
</evidence>
<dbReference type="GO" id="GO:0003743">
    <property type="term" value="F:translation initiation factor activity"/>
    <property type="evidence" value="ECO:0007669"/>
    <property type="project" value="UniProtKB-KW"/>
</dbReference>
<feature type="compositionally biased region" description="Acidic residues" evidence="10">
    <location>
        <begin position="301"/>
        <end position="322"/>
    </location>
</feature>
<feature type="region of interest" description="Disordered" evidence="10">
    <location>
        <begin position="17"/>
        <end position="54"/>
    </location>
</feature>
<dbReference type="SUPFAM" id="SSF46785">
    <property type="entry name" value="Winged helix' DNA-binding domain"/>
    <property type="match status" value="1"/>
</dbReference>
<keyword evidence="14" id="KW-1185">Reference proteome</keyword>
<feature type="region of interest" description="Disordered" evidence="10">
    <location>
        <begin position="194"/>
        <end position="218"/>
    </location>
</feature>
<evidence type="ECO:0000256" key="7">
    <source>
        <dbReference type="ARBA" id="ARBA00023242"/>
    </source>
</evidence>
<evidence type="ECO:0000313" key="14">
    <source>
        <dbReference type="Proteomes" id="UP000184267"/>
    </source>
</evidence>
<dbReference type="InterPro" id="IPR040504">
    <property type="entry name" value="TFIIF_beta_N"/>
</dbReference>
<organism evidence="13 14">
    <name type="scientific">Trametes pubescens</name>
    <name type="common">White-rot fungus</name>
    <dbReference type="NCBI Taxonomy" id="154538"/>
    <lineage>
        <taxon>Eukaryota</taxon>
        <taxon>Fungi</taxon>
        <taxon>Dikarya</taxon>
        <taxon>Basidiomycota</taxon>
        <taxon>Agaricomycotina</taxon>
        <taxon>Agaricomycetes</taxon>
        <taxon>Polyporales</taxon>
        <taxon>Polyporaceae</taxon>
        <taxon>Trametes</taxon>
    </lineage>
</organism>
<reference evidence="13 14" key="1">
    <citation type="submission" date="2016-10" db="EMBL/GenBank/DDBJ databases">
        <title>Genome sequence of the basidiomycete white-rot fungus Trametes pubescens.</title>
        <authorList>
            <person name="Makela M.R."/>
            <person name="Granchi Z."/>
            <person name="Peng M."/>
            <person name="De Vries R.P."/>
            <person name="Grigoriev I."/>
            <person name="Riley R."/>
            <person name="Hilden K."/>
        </authorList>
    </citation>
    <scope>NUCLEOTIDE SEQUENCE [LARGE SCALE GENOMIC DNA]</scope>
    <source>
        <strain evidence="13 14">FBCC735</strain>
    </source>
</reference>
<comment type="caution">
    <text evidence="13">The sequence shown here is derived from an EMBL/GenBank/DDBJ whole genome shotgun (WGS) entry which is preliminary data.</text>
</comment>
<dbReference type="GO" id="GO:0003677">
    <property type="term" value="F:DNA binding"/>
    <property type="evidence" value="ECO:0007669"/>
    <property type="project" value="UniProtKB-KW"/>
</dbReference>
<accession>A0A1M2VB96</accession>
<evidence type="ECO:0000256" key="8">
    <source>
        <dbReference type="ARBA" id="ARBA00081473"/>
    </source>
</evidence>
<sequence length="322" mass="36143">MPATNTPRMKLAACKQLPANPHGDDVHYISSDSESAAGSADESEPECMDADDEDEDVMQVEPEDGRPLYMVKIPKHLMERWSALDEDGVHLATIRCYRPDPSSSSSAPRIVLSVPVLDPWDGLGPDEYELDGTRKGAHGKKKHTHQRVATAVTHHCSMRAVYGARLRARVRARTVAAAVPKRQIKIYEPKPGELRPEQMHHARPREARAPQKKATADRRVRAQKSALLDMLFRLFADRPRWAFKTLHEKTHQPEAYLKKVLPEIATLHRGGMHHGLWELNENFGDKQDSNSASTSKSASPEPDENDDEAEDEDEGSDLEEVY</sequence>